<dbReference type="AlphaFoldDB" id="A0A7G2D839"/>
<keyword evidence="2" id="KW-1185">Reference proteome</keyword>
<organism evidence="1 2">
    <name type="scientific">Thermococcus camini</name>
    <dbReference type="NCBI Taxonomy" id="2016373"/>
    <lineage>
        <taxon>Archaea</taxon>
        <taxon>Methanobacteriati</taxon>
        <taxon>Methanobacteriota</taxon>
        <taxon>Thermococci</taxon>
        <taxon>Thermococcales</taxon>
        <taxon>Thermococcaceae</taxon>
        <taxon>Thermococcus</taxon>
    </lineage>
</organism>
<accession>A0A7G2D839</accession>
<evidence type="ECO:0000313" key="2">
    <source>
        <dbReference type="Proteomes" id="UP000516304"/>
    </source>
</evidence>
<dbReference type="KEGG" id="tcq:TIRI35C_0157"/>
<name>A0A7G2D839_9EURY</name>
<gene>
    <name evidence="1" type="ORF">TIRI35C_0157</name>
</gene>
<sequence>MRRKTLSLLLALFVLVAAVPAAVSTSLPTSPIVMAPLQDESLPDIYFINPPQLSNDTTGATNVQLTLYFNNSLLDLPGGGQGLIKIGFTGLAPFNVTGVTLVAFKINGVDKMSQVVNVVRYQQDPTDPNVQSVFIYVTSPIAVTDNVTIILGGLKNPTIPGTYTISVGTYVAGNMRSSGVDKVVIKGPKPPLNLPKPFLIGWHYNYSECGGCSPDEHYDILDKTFVKYLDDGPVYTISYPLHYTLDCDESRFDYNVYAWNLSYQNLTFKGMKIFVDNEFRYWLPAEYFQTYKECVLISDGKVSHGVITEDFTTKVPAGEDDYLHGWTLSNGFEHAEPADMVVYYNRGYGWALTTYPTSYQIDNNSYIMTDAMPLIDGTSADVKTYTGTVNATFSYALALDPNVTVTLQYMVYDPVNGWGSWTDLMSLTEQDNTPYSTASVNFSVSGVTMIKFRFVVTYTNVDQFTKPGFALFSFNVINEYVKDCDTFYAVNELDNNITTLFVYNLSQILREYLSPGMEKTIELEAIYELHGEQLEKYDPIQVATQDFTVNRSICLELGLCDVLRNARYIVEGGGSWAPGSPQPYYGWSFDANQNPVITTGHGTLAADNLGVLFYLSQAGANASRVIFDDNPQYVDLTTGEMPGLQPGDIVILVGGSGVNLPLGYYEYTEGVAPVVRRPPQNGMYDAFVLPNGTVVEWAGPDEQWYDVWEDVFVIQWFTTDDGVLVLSIEGSGVDGTVAASWLVDWITYRGYGCQPLPPSGYIVGKWYEDVAEGFPWNLNVFAPAWIRGAPDDVNGFSTGDDILKIEYMSDPGLFGLEPGDWVVTYSIPSCNCYCREPW</sequence>
<dbReference type="RefSeq" id="WP_246454630.1">
    <property type="nucleotide sequence ID" value="NZ_LR881183.1"/>
</dbReference>
<dbReference type="EMBL" id="LR881183">
    <property type="protein sequence ID" value="CAD5243311.1"/>
    <property type="molecule type" value="Genomic_DNA"/>
</dbReference>
<dbReference type="GeneID" id="58917889"/>
<protein>
    <submittedName>
        <fullName evidence="1">Uncharacterized protein</fullName>
    </submittedName>
</protein>
<proteinExistence type="predicted"/>
<evidence type="ECO:0000313" key="1">
    <source>
        <dbReference type="EMBL" id="CAD5243311.1"/>
    </source>
</evidence>
<dbReference type="Proteomes" id="UP000516304">
    <property type="component" value="Chromosome TIRI35C"/>
</dbReference>
<reference evidence="1 2" key="1">
    <citation type="submission" date="2020-09" db="EMBL/GenBank/DDBJ databases">
        <authorList>
            <person name="Courtine D."/>
        </authorList>
    </citation>
    <scope>NUCLEOTIDE SEQUENCE [LARGE SCALE GENOMIC DNA]</scope>
    <source>
        <strain evidence="1 2">IRI35c</strain>
    </source>
</reference>